<protein>
    <recommendedName>
        <fullName evidence="4">ADP ribosyltransferase domain-containing protein</fullName>
    </recommendedName>
</protein>
<name>A0A814BSJ2_ADIRI</name>
<dbReference type="Pfam" id="PF03496">
    <property type="entry name" value="ADPrib_exo_Tox"/>
    <property type="match status" value="1"/>
</dbReference>
<feature type="repeat" description="TPR" evidence="3">
    <location>
        <begin position="485"/>
        <end position="518"/>
    </location>
</feature>
<dbReference type="PANTHER" id="PTHR45641:SF1">
    <property type="entry name" value="AAA+ ATPASE DOMAIN-CONTAINING PROTEIN"/>
    <property type="match status" value="1"/>
</dbReference>
<evidence type="ECO:0000313" key="7">
    <source>
        <dbReference type="Proteomes" id="UP000663828"/>
    </source>
</evidence>
<evidence type="ECO:0000256" key="1">
    <source>
        <dbReference type="ARBA" id="ARBA00022737"/>
    </source>
</evidence>
<dbReference type="Pfam" id="PF13374">
    <property type="entry name" value="TPR_10"/>
    <property type="match status" value="1"/>
</dbReference>
<dbReference type="InterPro" id="IPR011990">
    <property type="entry name" value="TPR-like_helical_dom_sf"/>
</dbReference>
<dbReference type="SUPFAM" id="SSF81901">
    <property type="entry name" value="HCP-like"/>
    <property type="match status" value="1"/>
</dbReference>
<dbReference type="SUPFAM" id="SSF56399">
    <property type="entry name" value="ADP-ribosylation"/>
    <property type="match status" value="1"/>
</dbReference>
<dbReference type="Pfam" id="PF13424">
    <property type="entry name" value="TPR_12"/>
    <property type="match status" value="2"/>
</dbReference>
<feature type="repeat" description="TPR" evidence="3">
    <location>
        <begin position="527"/>
        <end position="560"/>
    </location>
</feature>
<dbReference type="InterPro" id="IPR003540">
    <property type="entry name" value="ADP-ribosyltransferase"/>
</dbReference>
<reference evidence="5" key="1">
    <citation type="submission" date="2021-02" db="EMBL/GenBank/DDBJ databases">
        <authorList>
            <person name="Nowell W R."/>
        </authorList>
    </citation>
    <scope>NUCLEOTIDE SEQUENCE</scope>
</reference>
<keyword evidence="2 3" id="KW-0802">TPR repeat</keyword>
<keyword evidence="1" id="KW-0677">Repeat</keyword>
<evidence type="ECO:0000313" key="5">
    <source>
        <dbReference type="EMBL" id="CAF0930185.1"/>
    </source>
</evidence>
<sequence length="674" mass="78641">MEASKRLSRLTKSNLEIFSIVWLDTCVNLVQENPDVQQRIRATINHLEIFSAKDECEQYIRSVHPNDQIIFIVDCQSGQDIVPDIHQLPQISSIYIYCLDKQKYEPWTKSFSKIKNVIAHVDELIEQIQSDQTKRVHNRHNETLSIDFFHANESSEQSSTALNGQFIHSQLLINCLLRMKLSINDKNELISLCKEEYNGNPRQISIVGEFETNYSPDRAVWWYTRDSFLYKIFNKALRMQNIDVLFLFRFFLRDLEQQLKQYKCSSTIRVYRGQLISNNELNKLKASIGQFISMNSFLSTTIDRDVALFFIGDIHSLDDELKPILFEIDVDPRLDGTKPVADITSLSYFHAEQEVLIMLGSIFRLTDLHQDENEIWIGQMTLCSDNDHHLNQVFEFMKNEYGTGETDLLSFGHKLKDMGRFDDAGKYYRRLLNELPYDHKDVPRCYHNLGNMAFQKGDYDSSLQWYNKSLDIWNRTLETNDPLLATGYNNIGLVYDDQNDSKKALEMYEKALQIWKQKFGENHANIAKCYNNIGVVYRKEKNYHTALKYYQKALSILQKLLPVDHPDLGLPHSCIANIYYYMGEYDLALHYHEQAHRIKLKTLPSQHSSIANTLENIGLIYECKGDLQRSLSYYRNASDIFHHTLPSTHPNVIKVEQSVNRILSKIMSECALHE</sequence>
<dbReference type="Proteomes" id="UP000663852">
    <property type="component" value="Unassembled WGS sequence"/>
</dbReference>
<evidence type="ECO:0000313" key="6">
    <source>
        <dbReference type="EMBL" id="CAF1434916.1"/>
    </source>
</evidence>
<keyword evidence="7" id="KW-1185">Reference proteome</keyword>
<evidence type="ECO:0000256" key="3">
    <source>
        <dbReference type="PROSITE-ProRule" id="PRU00339"/>
    </source>
</evidence>
<dbReference type="EMBL" id="CAJNOR010000492">
    <property type="protein sequence ID" value="CAF0930185.1"/>
    <property type="molecule type" value="Genomic_DNA"/>
</dbReference>
<dbReference type="AlphaFoldDB" id="A0A814BSJ2"/>
<dbReference type="OrthoDB" id="1658288at2759"/>
<dbReference type="Gene3D" id="1.25.40.10">
    <property type="entry name" value="Tetratricopeptide repeat domain"/>
    <property type="match status" value="2"/>
</dbReference>
<feature type="repeat" description="TPR" evidence="3">
    <location>
        <begin position="443"/>
        <end position="476"/>
    </location>
</feature>
<proteinExistence type="predicted"/>
<accession>A0A814BSJ2</accession>
<comment type="caution">
    <text evidence="5">The sequence shown here is derived from an EMBL/GenBank/DDBJ whole genome shotgun (WGS) entry which is preliminary data.</text>
</comment>
<evidence type="ECO:0000256" key="2">
    <source>
        <dbReference type="ARBA" id="ARBA00022803"/>
    </source>
</evidence>
<evidence type="ECO:0000259" key="4">
    <source>
        <dbReference type="Pfam" id="PF03496"/>
    </source>
</evidence>
<dbReference type="EMBL" id="CAJNOJ010000402">
    <property type="protein sequence ID" value="CAF1434916.1"/>
    <property type="molecule type" value="Genomic_DNA"/>
</dbReference>
<dbReference type="SMART" id="SM00028">
    <property type="entry name" value="TPR"/>
    <property type="match status" value="6"/>
</dbReference>
<gene>
    <name evidence="6" type="ORF">EDS130_LOCUS38456</name>
    <name evidence="5" type="ORF">XAT740_LOCUS9532</name>
</gene>
<dbReference type="PROSITE" id="PS50293">
    <property type="entry name" value="TPR_REGION"/>
    <property type="match status" value="2"/>
</dbReference>
<dbReference type="Gene3D" id="3.90.176.10">
    <property type="entry name" value="Toxin ADP-ribosyltransferase, Chain A, domain 1"/>
    <property type="match status" value="1"/>
</dbReference>
<dbReference type="GO" id="GO:0005576">
    <property type="term" value="C:extracellular region"/>
    <property type="evidence" value="ECO:0007669"/>
    <property type="project" value="InterPro"/>
</dbReference>
<dbReference type="InterPro" id="IPR019734">
    <property type="entry name" value="TPR_rpt"/>
</dbReference>
<feature type="domain" description="ADP ribosyltransferase" evidence="4">
    <location>
        <begin position="230"/>
        <end position="370"/>
    </location>
</feature>
<dbReference type="PANTHER" id="PTHR45641">
    <property type="entry name" value="TETRATRICOPEPTIDE REPEAT PROTEIN (AFU_ORTHOLOGUE AFUA_6G03870)"/>
    <property type="match status" value="1"/>
</dbReference>
<dbReference type="PROSITE" id="PS51996">
    <property type="entry name" value="TR_MART"/>
    <property type="match status" value="1"/>
</dbReference>
<dbReference type="Proteomes" id="UP000663828">
    <property type="component" value="Unassembled WGS sequence"/>
</dbReference>
<dbReference type="PROSITE" id="PS50005">
    <property type="entry name" value="TPR"/>
    <property type="match status" value="3"/>
</dbReference>
<organism evidence="5 7">
    <name type="scientific">Adineta ricciae</name>
    <name type="common">Rotifer</name>
    <dbReference type="NCBI Taxonomy" id="249248"/>
    <lineage>
        <taxon>Eukaryota</taxon>
        <taxon>Metazoa</taxon>
        <taxon>Spiralia</taxon>
        <taxon>Gnathifera</taxon>
        <taxon>Rotifera</taxon>
        <taxon>Eurotatoria</taxon>
        <taxon>Bdelloidea</taxon>
        <taxon>Adinetida</taxon>
        <taxon>Adinetidae</taxon>
        <taxon>Adineta</taxon>
    </lineage>
</organism>